<comment type="caution">
    <text evidence="1">The sequence shown here is derived from an EMBL/GenBank/DDBJ whole genome shotgun (WGS) entry which is preliminary data.</text>
</comment>
<gene>
    <name evidence="1" type="ORF">KPSA3_05335</name>
</gene>
<protein>
    <submittedName>
        <fullName evidence="1">Ornithine cyclodeaminase/archaeal alanine dehydrogenase</fullName>
    </submittedName>
</protein>
<proteinExistence type="predicted"/>
<dbReference type="RefSeq" id="WP_017685152.1">
    <property type="nucleotide sequence ID" value="NZ_BGKA01000203.1"/>
</dbReference>
<organism evidence="1 2">
    <name type="scientific">Pseudomonas syringae pv. actinidiae</name>
    <dbReference type="NCBI Taxonomy" id="103796"/>
    <lineage>
        <taxon>Bacteria</taxon>
        <taxon>Pseudomonadati</taxon>
        <taxon>Pseudomonadota</taxon>
        <taxon>Gammaproteobacteria</taxon>
        <taxon>Pseudomonadales</taxon>
        <taxon>Pseudomonadaceae</taxon>
        <taxon>Pseudomonas</taxon>
        <taxon>Pseudomonas syringae</taxon>
    </lineage>
</organism>
<dbReference type="Proteomes" id="UP000248291">
    <property type="component" value="Unassembled WGS sequence"/>
</dbReference>
<reference evidence="1 2" key="1">
    <citation type="submission" date="2018-04" db="EMBL/GenBank/DDBJ databases">
        <title>Draft genome sequence of Pseudomonas syringae pv. actinidiae biovar 3 strains isolated from kiwifruit in Kagawa prefecture.</title>
        <authorList>
            <person name="Tabuchi M."/>
            <person name="Saito M."/>
            <person name="Fujiwara S."/>
            <person name="Sasa N."/>
            <person name="Akimitsu K."/>
            <person name="Gomi K."/>
            <person name="Konishi-Sugita S."/>
            <person name="Hamano K."/>
            <person name="Kataoka I."/>
        </authorList>
    </citation>
    <scope>NUCLEOTIDE SEQUENCE [LARGE SCALE GENOMIC DNA]</scope>
    <source>
        <strain evidence="1 2">MAFF212211</strain>
    </source>
</reference>
<evidence type="ECO:0000313" key="2">
    <source>
        <dbReference type="Proteomes" id="UP000248291"/>
    </source>
</evidence>
<dbReference type="AlphaFoldDB" id="A0AAN4Q941"/>
<name>A0AAN4Q941_PSESF</name>
<sequence length="101" mass="10993">MITLRDGGSFSIDALVSKVEALGGSMVLGPIKAALIDHKKPVSLDYWIRANGAHRKDQMQAETQVVDQLVATGRFSRVKMSCPTTGHRCKGLIVISKLFPQ</sequence>
<evidence type="ECO:0000313" key="1">
    <source>
        <dbReference type="EMBL" id="GBH19326.1"/>
    </source>
</evidence>
<accession>A0AAN4Q941</accession>
<dbReference type="EMBL" id="BGKA01000203">
    <property type="protein sequence ID" value="GBH19326.1"/>
    <property type="molecule type" value="Genomic_DNA"/>
</dbReference>